<evidence type="ECO:0000256" key="3">
    <source>
        <dbReference type="ARBA" id="ARBA00022840"/>
    </source>
</evidence>
<evidence type="ECO:0000256" key="2">
    <source>
        <dbReference type="ARBA" id="ARBA00022741"/>
    </source>
</evidence>
<keyword evidence="1 7" id="KW-0436">Ligase</keyword>
<reference evidence="7 8" key="1">
    <citation type="submission" date="2021-07" db="EMBL/GenBank/DDBJ databases">
        <title>Paenibacillus radiodurans sp. nov., isolated from the southeastern edge of Tengger Desert.</title>
        <authorList>
            <person name="Zhang G."/>
        </authorList>
    </citation>
    <scope>NUCLEOTIDE SEQUENCE [LARGE SCALE GENOMIC DNA]</scope>
    <source>
        <strain evidence="7 8">DT7-4</strain>
    </source>
</reference>
<proteinExistence type="predicted"/>
<dbReference type="PROSITE" id="PS50862">
    <property type="entry name" value="AA_TRNA_LIGASE_II"/>
    <property type="match status" value="1"/>
</dbReference>
<keyword evidence="3" id="KW-0067">ATP-binding</keyword>
<sequence length="389" mass="44173">MNYTLPTTGKLKKSQAEALASRLNYCIEELEACHLDEETGVIHLSLREGTNLQELEPVLNKLLEAETEIRTLSSRVLLSTGTGERGVDHSGDVETVYSFDGKVRAGLAVTLSDAIDRIFRQFGLEQQAQLRKYSSMIDIEALNQCNYIETFPHNIHLVSEIPHQLDQLERVRSESDLNDIARVSKYALSPAVCFHCYRELMNSSIESPLVLTALGNCFRHESAWRVGRHRLNEFHMREIVFLGEAGFVEETRTHYIDKVWQLFNDLGFEGRIETASDPFYFSEDASKGQHQMMANMKYELIVELPAGQFSIASFNHMGDSLCKKFNISDRSGKSLQSGCTAFGVDRWVYGLLSRHGIQYSEWPASVRKRLDPYFQDDAKQSESALLEPV</sequence>
<dbReference type="SUPFAM" id="SSF55681">
    <property type="entry name" value="Class II aaRS and biotin synthetases"/>
    <property type="match status" value="1"/>
</dbReference>
<evidence type="ECO:0000313" key="7">
    <source>
        <dbReference type="EMBL" id="MBW7476490.1"/>
    </source>
</evidence>
<comment type="caution">
    <text evidence="7">The sequence shown here is derived from an EMBL/GenBank/DDBJ whole genome shotgun (WGS) entry which is preliminary data.</text>
</comment>
<dbReference type="InterPro" id="IPR045864">
    <property type="entry name" value="aa-tRNA-synth_II/BPL/LPL"/>
</dbReference>
<evidence type="ECO:0000256" key="5">
    <source>
        <dbReference type="ARBA" id="ARBA00023146"/>
    </source>
</evidence>
<keyword evidence="5" id="KW-0030">Aminoacyl-tRNA synthetase</keyword>
<dbReference type="InterPro" id="IPR006195">
    <property type="entry name" value="aa-tRNA-synth_II"/>
</dbReference>
<dbReference type="EMBL" id="JAHZIJ010000013">
    <property type="protein sequence ID" value="MBW7476490.1"/>
    <property type="molecule type" value="Genomic_DNA"/>
</dbReference>
<name>A0ABS7D9E8_9BACL</name>
<dbReference type="Proteomes" id="UP000812277">
    <property type="component" value="Unassembled WGS sequence"/>
</dbReference>
<protein>
    <submittedName>
        <fullName evidence="7">Amino acid--ACP ligase</fullName>
    </submittedName>
</protein>
<feature type="domain" description="Aminoacyl-transfer RNA synthetases class-II family profile" evidence="6">
    <location>
        <begin position="208"/>
        <end position="372"/>
    </location>
</feature>
<dbReference type="Gene3D" id="3.30.930.10">
    <property type="entry name" value="Bira Bifunctional Protein, Domain 2"/>
    <property type="match status" value="1"/>
</dbReference>
<dbReference type="RefSeq" id="WP_219873722.1">
    <property type="nucleotide sequence ID" value="NZ_JAHZIJ010000013.1"/>
</dbReference>
<evidence type="ECO:0000313" key="8">
    <source>
        <dbReference type="Proteomes" id="UP000812277"/>
    </source>
</evidence>
<dbReference type="GO" id="GO:0016874">
    <property type="term" value="F:ligase activity"/>
    <property type="evidence" value="ECO:0007669"/>
    <property type="project" value="UniProtKB-KW"/>
</dbReference>
<keyword evidence="4" id="KW-0648">Protein biosynthesis</keyword>
<evidence type="ECO:0000259" key="6">
    <source>
        <dbReference type="PROSITE" id="PS50862"/>
    </source>
</evidence>
<keyword evidence="8" id="KW-1185">Reference proteome</keyword>
<keyword evidence="2" id="KW-0547">Nucleotide-binding</keyword>
<dbReference type="Pfam" id="PF00587">
    <property type="entry name" value="tRNA-synt_2b"/>
    <property type="match status" value="1"/>
</dbReference>
<organism evidence="7 8">
    <name type="scientific">Paenibacillus oenotherae</name>
    <dbReference type="NCBI Taxonomy" id="1435645"/>
    <lineage>
        <taxon>Bacteria</taxon>
        <taxon>Bacillati</taxon>
        <taxon>Bacillota</taxon>
        <taxon>Bacilli</taxon>
        <taxon>Bacillales</taxon>
        <taxon>Paenibacillaceae</taxon>
        <taxon>Paenibacillus</taxon>
    </lineage>
</organism>
<evidence type="ECO:0000256" key="1">
    <source>
        <dbReference type="ARBA" id="ARBA00022598"/>
    </source>
</evidence>
<gene>
    <name evidence="7" type="ORF">K0T92_17285</name>
</gene>
<accession>A0ABS7D9E8</accession>
<dbReference type="InterPro" id="IPR002314">
    <property type="entry name" value="aa-tRNA-synt_IIb"/>
</dbReference>
<evidence type="ECO:0000256" key="4">
    <source>
        <dbReference type="ARBA" id="ARBA00022917"/>
    </source>
</evidence>